<proteinExistence type="inferred from homology"/>
<evidence type="ECO:0000256" key="4">
    <source>
        <dbReference type="ARBA" id="ARBA00022741"/>
    </source>
</evidence>
<dbReference type="Pfam" id="PF02223">
    <property type="entry name" value="Thymidylate_kin"/>
    <property type="match status" value="1"/>
</dbReference>
<keyword evidence="3 8" id="KW-0545">Nucleotide biosynthesis</keyword>
<dbReference type="InterPro" id="IPR018094">
    <property type="entry name" value="Thymidylate_kinase"/>
</dbReference>
<dbReference type="PANTHER" id="PTHR10344:SF4">
    <property type="entry name" value="UMP-CMP KINASE 2, MITOCHONDRIAL"/>
    <property type="match status" value="1"/>
</dbReference>
<evidence type="ECO:0000256" key="6">
    <source>
        <dbReference type="ARBA" id="ARBA00022840"/>
    </source>
</evidence>
<dbReference type="GO" id="GO:0006235">
    <property type="term" value="P:dTTP biosynthetic process"/>
    <property type="evidence" value="ECO:0007669"/>
    <property type="project" value="UniProtKB-UniRule"/>
</dbReference>
<dbReference type="InterPro" id="IPR018095">
    <property type="entry name" value="Thymidylate_kin_CS"/>
</dbReference>
<sequence length="213" mass="24051">MTVERGNFLVFEGNSGVGKTTQLSKLSKLLDWTTFIEPGGTEFGLGIRDIVQGVNRKYEIDPYAALLAYSASRANLIRTEIRPRLEKGEDVLLDRYWYSTFAYQGAQGVSKPIVWAVSWLATGGLRPDAVLHYDLIPEIALQRKAGNSDVDRFDIMKIEFHRRVRANYRQLARIPRVLPGMPDKWITIDASGSIDQIYNNSVSILKELGFLNV</sequence>
<keyword evidence="6 8" id="KW-0067">ATP-binding</keyword>
<evidence type="ECO:0000259" key="9">
    <source>
        <dbReference type="Pfam" id="PF02223"/>
    </source>
</evidence>
<comment type="similarity">
    <text evidence="1 8">Belongs to the thymidylate kinase family.</text>
</comment>
<protein>
    <recommendedName>
        <fullName evidence="8">Thymidylate kinase</fullName>
        <ecNumber evidence="8">2.7.4.9</ecNumber>
    </recommendedName>
    <alternativeName>
        <fullName evidence="8">dTMP kinase</fullName>
    </alternativeName>
</protein>
<dbReference type="PANTHER" id="PTHR10344">
    <property type="entry name" value="THYMIDYLATE KINASE"/>
    <property type="match status" value="1"/>
</dbReference>
<evidence type="ECO:0000256" key="7">
    <source>
        <dbReference type="ARBA" id="ARBA00048743"/>
    </source>
</evidence>
<dbReference type="CDD" id="cd01672">
    <property type="entry name" value="TMPK"/>
    <property type="match status" value="1"/>
</dbReference>
<comment type="function">
    <text evidence="8">Phosphorylation of dTMP to form dTDP in both de novo and salvage pathways of dTTP synthesis.</text>
</comment>
<dbReference type="GO" id="GO:0005737">
    <property type="term" value="C:cytoplasm"/>
    <property type="evidence" value="ECO:0007669"/>
    <property type="project" value="TreeGrafter"/>
</dbReference>
<dbReference type="AlphaFoldDB" id="A0A1F8BFP7"/>
<name>A0A1F8BFP7_9BACT</name>
<comment type="caution">
    <text evidence="8">Lacks conserved residue(s) required for the propagation of feature annotation.</text>
</comment>
<evidence type="ECO:0000256" key="8">
    <source>
        <dbReference type="HAMAP-Rule" id="MF_00165"/>
    </source>
</evidence>
<organism evidence="10 11">
    <name type="scientific">Candidatus Woesebacteria bacterium RIFCSPLOWO2_01_FULL_39_21</name>
    <dbReference type="NCBI Taxonomy" id="1802519"/>
    <lineage>
        <taxon>Bacteria</taxon>
        <taxon>Candidatus Woeseibacteriota</taxon>
    </lineage>
</organism>
<dbReference type="Gene3D" id="3.40.50.300">
    <property type="entry name" value="P-loop containing nucleotide triphosphate hydrolases"/>
    <property type="match status" value="1"/>
</dbReference>
<dbReference type="EMBL" id="MGHF01000023">
    <property type="protein sequence ID" value="OGM62891.1"/>
    <property type="molecule type" value="Genomic_DNA"/>
</dbReference>
<dbReference type="GO" id="GO:0005524">
    <property type="term" value="F:ATP binding"/>
    <property type="evidence" value="ECO:0007669"/>
    <property type="project" value="UniProtKB-UniRule"/>
</dbReference>
<dbReference type="GO" id="GO:0006227">
    <property type="term" value="P:dUDP biosynthetic process"/>
    <property type="evidence" value="ECO:0007669"/>
    <property type="project" value="TreeGrafter"/>
</dbReference>
<evidence type="ECO:0000313" key="11">
    <source>
        <dbReference type="Proteomes" id="UP000177082"/>
    </source>
</evidence>
<dbReference type="GO" id="GO:0004798">
    <property type="term" value="F:dTMP kinase activity"/>
    <property type="evidence" value="ECO:0007669"/>
    <property type="project" value="UniProtKB-UniRule"/>
</dbReference>
<dbReference type="HAMAP" id="MF_00165">
    <property type="entry name" value="Thymidylate_kinase"/>
    <property type="match status" value="1"/>
</dbReference>
<feature type="domain" description="Thymidylate kinase-like" evidence="9">
    <location>
        <begin position="11"/>
        <end position="197"/>
    </location>
</feature>
<gene>
    <name evidence="8" type="primary">tmk</name>
    <name evidence="10" type="ORF">A2961_03390</name>
</gene>
<dbReference type="STRING" id="1802519.A2961_03390"/>
<dbReference type="Proteomes" id="UP000177082">
    <property type="component" value="Unassembled WGS sequence"/>
</dbReference>
<evidence type="ECO:0000256" key="1">
    <source>
        <dbReference type="ARBA" id="ARBA00009776"/>
    </source>
</evidence>
<dbReference type="InterPro" id="IPR039430">
    <property type="entry name" value="Thymidylate_kin-like_dom"/>
</dbReference>
<reference evidence="10 11" key="1">
    <citation type="journal article" date="2016" name="Nat. Commun.">
        <title>Thousands of microbial genomes shed light on interconnected biogeochemical processes in an aquifer system.</title>
        <authorList>
            <person name="Anantharaman K."/>
            <person name="Brown C.T."/>
            <person name="Hug L.A."/>
            <person name="Sharon I."/>
            <person name="Castelle C.J."/>
            <person name="Probst A.J."/>
            <person name="Thomas B.C."/>
            <person name="Singh A."/>
            <person name="Wilkins M.J."/>
            <person name="Karaoz U."/>
            <person name="Brodie E.L."/>
            <person name="Williams K.H."/>
            <person name="Hubbard S.S."/>
            <person name="Banfield J.F."/>
        </authorList>
    </citation>
    <scope>NUCLEOTIDE SEQUENCE [LARGE SCALE GENOMIC DNA]</scope>
</reference>
<accession>A0A1F8BFP7</accession>
<keyword evidence="2 8" id="KW-0808">Transferase</keyword>
<comment type="catalytic activity">
    <reaction evidence="7 8">
        <text>dTMP + ATP = dTDP + ADP</text>
        <dbReference type="Rhea" id="RHEA:13517"/>
        <dbReference type="ChEBI" id="CHEBI:30616"/>
        <dbReference type="ChEBI" id="CHEBI:58369"/>
        <dbReference type="ChEBI" id="CHEBI:63528"/>
        <dbReference type="ChEBI" id="CHEBI:456216"/>
        <dbReference type="EC" id="2.7.4.9"/>
    </reaction>
</comment>
<keyword evidence="5 8" id="KW-0418">Kinase</keyword>
<dbReference type="SUPFAM" id="SSF52540">
    <property type="entry name" value="P-loop containing nucleoside triphosphate hydrolases"/>
    <property type="match status" value="1"/>
</dbReference>
<evidence type="ECO:0000256" key="2">
    <source>
        <dbReference type="ARBA" id="ARBA00022679"/>
    </source>
</evidence>
<comment type="caution">
    <text evidence="10">The sequence shown here is derived from an EMBL/GenBank/DDBJ whole genome shotgun (WGS) entry which is preliminary data.</text>
</comment>
<dbReference type="GO" id="GO:0006233">
    <property type="term" value="P:dTDP biosynthetic process"/>
    <property type="evidence" value="ECO:0007669"/>
    <property type="project" value="InterPro"/>
</dbReference>
<evidence type="ECO:0000313" key="10">
    <source>
        <dbReference type="EMBL" id="OGM62891.1"/>
    </source>
</evidence>
<evidence type="ECO:0000256" key="5">
    <source>
        <dbReference type="ARBA" id="ARBA00022777"/>
    </source>
</evidence>
<keyword evidence="4 8" id="KW-0547">Nucleotide-binding</keyword>
<dbReference type="NCBIfam" id="TIGR00041">
    <property type="entry name" value="DTMP_kinase"/>
    <property type="match status" value="1"/>
</dbReference>
<dbReference type="InterPro" id="IPR027417">
    <property type="entry name" value="P-loop_NTPase"/>
</dbReference>
<dbReference type="PROSITE" id="PS01331">
    <property type="entry name" value="THYMIDYLATE_KINASE"/>
    <property type="match status" value="1"/>
</dbReference>
<dbReference type="EC" id="2.7.4.9" evidence="8"/>
<evidence type="ECO:0000256" key="3">
    <source>
        <dbReference type="ARBA" id="ARBA00022727"/>
    </source>
</evidence>